<dbReference type="InterPro" id="IPR036388">
    <property type="entry name" value="WH-like_DNA-bd_sf"/>
</dbReference>
<dbReference type="Pfam" id="PF00486">
    <property type="entry name" value="Trans_reg_C"/>
    <property type="match status" value="1"/>
</dbReference>
<comment type="caution">
    <text evidence="10">The sequence shown here is derived from an EMBL/GenBank/DDBJ whole genome shotgun (WGS) entry which is preliminary data.</text>
</comment>
<dbReference type="SMART" id="SM00862">
    <property type="entry name" value="Trans_reg_C"/>
    <property type="match status" value="1"/>
</dbReference>
<proteinExistence type="predicted"/>
<sequence>MKILIVEDDKNLAQTTKTALEKDFIVYTALDGKTALRLVNEYEPDVILLDIMLPDSNGYNLIPFFKKQYEPIVIMVSALEEETTRLTAYKKGADDYMIKPITLFEIRYKLKALKKRVLKDDKVITVGDIVLNTETNELFCQNNSILFTYSQTALFKLLYKKYKNKEVLSKEEILEYEDASKTMSVRVHTAISRIRKNLNSIGCESVFIENIYGEGYRMVVLK</sequence>
<feature type="domain" description="Response regulatory" evidence="8">
    <location>
        <begin position="2"/>
        <end position="114"/>
    </location>
</feature>
<dbReference type="GO" id="GO:0003677">
    <property type="term" value="F:DNA binding"/>
    <property type="evidence" value="ECO:0007669"/>
    <property type="project" value="UniProtKB-KW"/>
</dbReference>
<evidence type="ECO:0000256" key="2">
    <source>
        <dbReference type="ARBA" id="ARBA00023012"/>
    </source>
</evidence>
<keyword evidence="2" id="KW-0902">Two-component regulatory system</keyword>
<evidence type="ECO:0000256" key="4">
    <source>
        <dbReference type="ARBA" id="ARBA00023125"/>
    </source>
</evidence>
<evidence type="ECO:0000259" key="8">
    <source>
        <dbReference type="PROSITE" id="PS50110"/>
    </source>
</evidence>
<dbReference type="InterPro" id="IPR001867">
    <property type="entry name" value="OmpR/PhoB-type_DNA-bd"/>
</dbReference>
<evidence type="ECO:0000256" key="7">
    <source>
        <dbReference type="PROSITE-ProRule" id="PRU01091"/>
    </source>
</evidence>
<evidence type="ECO:0000256" key="3">
    <source>
        <dbReference type="ARBA" id="ARBA00023015"/>
    </source>
</evidence>
<dbReference type="Gene3D" id="3.40.50.2300">
    <property type="match status" value="1"/>
</dbReference>
<dbReference type="InterPro" id="IPR039420">
    <property type="entry name" value="WalR-like"/>
</dbReference>
<dbReference type="CDD" id="cd17574">
    <property type="entry name" value="REC_OmpR"/>
    <property type="match status" value="1"/>
</dbReference>
<dbReference type="Pfam" id="PF00072">
    <property type="entry name" value="Response_reg"/>
    <property type="match status" value="1"/>
</dbReference>
<dbReference type="Proteomes" id="UP001519342">
    <property type="component" value="Unassembled WGS sequence"/>
</dbReference>
<keyword evidence="1 6" id="KW-0597">Phosphoprotein</keyword>
<keyword evidence="5" id="KW-0804">Transcription</keyword>
<keyword evidence="4 7" id="KW-0238">DNA-binding</keyword>
<accession>A0ABS4GCA1</accession>
<organism evidence="10 11">
    <name type="scientific">Sedimentibacter acidaminivorans</name>
    <dbReference type="NCBI Taxonomy" id="913099"/>
    <lineage>
        <taxon>Bacteria</taxon>
        <taxon>Bacillati</taxon>
        <taxon>Bacillota</taxon>
        <taxon>Tissierellia</taxon>
        <taxon>Sedimentibacter</taxon>
    </lineage>
</organism>
<evidence type="ECO:0000259" key="9">
    <source>
        <dbReference type="PROSITE" id="PS51755"/>
    </source>
</evidence>
<dbReference type="PROSITE" id="PS51755">
    <property type="entry name" value="OMPR_PHOB"/>
    <property type="match status" value="1"/>
</dbReference>
<evidence type="ECO:0000256" key="5">
    <source>
        <dbReference type="ARBA" id="ARBA00023163"/>
    </source>
</evidence>
<gene>
    <name evidence="10" type="ORF">J2Z76_001174</name>
</gene>
<reference evidence="10 11" key="1">
    <citation type="submission" date="2021-03" db="EMBL/GenBank/DDBJ databases">
        <title>Genomic Encyclopedia of Type Strains, Phase IV (KMG-IV): sequencing the most valuable type-strain genomes for metagenomic binning, comparative biology and taxonomic classification.</title>
        <authorList>
            <person name="Goeker M."/>
        </authorList>
    </citation>
    <scope>NUCLEOTIDE SEQUENCE [LARGE SCALE GENOMIC DNA]</scope>
    <source>
        <strain evidence="10 11">DSM 24004</strain>
    </source>
</reference>
<dbReference type="SMART" id="SM00448">
    <property type="entry name" value="REC"/>
    <property type="match status" value="1"/>
</dbReference>
<dbReference type="EMBL" id="JAGGKS010000003">
    <property type="protein sequence ID" value="MBP1925315.1"/>
    <property type="molecule type" value="Genomic_DNA"/>
</dbReference>
<dbReference type="SUPFAM" id="SSF52172">
    <property type="entry name" value="CheY-like"/>
    <property type="match status" value="1"/>
</dbReference>
<evidence type="ECO:0000313" key="11">
    <source>
        <dbReference type="Proteomes" id="UP001519342"/>
    </source>
</evidence>
<keyword evidence="11" id="KW-1185">Reference proteome</keyword>
<dbReference type="PANTHER" id="PTHR48111:SF1">
    <property type="entry name" value="TWO-COMPONENT RESPONSE REGULATOR ORR33"/>
    <property type="match status" value="1"/>
</dbReference>
<protein>
    <submittedName>
        <fullName evidence="10">DNA-binding response OmpR family regulator</fullName>
    </submittedName>
</protein>
<feature type="modified residue" description="4-aspartylphosphate" evidence="6">
    <location>
        <position position="50"/>
    </location>
</feature>
<dbReference type="PANTHER" id="PTHR48111">
    <property type="entry name" value="REGULATOR OF RPOS"/>
    <property type="match status" value="1"/>
</dbReference>
<name>A0ABS4GCA1_9FIRM</name>
<keyword evidence="3" id="KW-0805">Transcription regulation</keyword>
<dbReference type="PROSITE" id="PS50110">
    <property type="entry name" value="RESPONSE_REGULATORY"/>
    <property type="match status" value="1"/>
</dbReference>
<dbReference type="Gene3D" id="1.10.10.10">
    <property type="entry name" value="Winged helix-like DNA-binding domain superfamily/Winged helix DNA-binding domain"/>
    <property type="match status" value="1"/>
</dbReference>
<dbReference type="InterPro" id="IPR001789">
    <property type="entry name" value="Sig_transdc_resp-reg_receiver"/>
</dbReference>
<dbReference type="RefSeq" id="WP_209511067.1">
    <property type="nucleotide sequence ID" value="NZ_JAGGKS010000003.1"/>
</dbReference>
<feature type="domain" description="OmpR/PhoB-type" evidence="9">
    <location>
        <begin position="121"/>
        <end position="220"/>
    </location>
</feature>
<evidence type="ECO:0000256" key="6">
    <source>
        <dbReference type="PROSITE-ProRule" id="PRU00169"/>
    </source>
</evidence>
<feature type="DNA-binding region" description="OmpR/PhoB-type" evidence="7">
    <location>
        <begin position="121"/>
        <end position="220"/>
    </location>
</feature>
<evidence type="ECO:0000313" key="10">
    <source>
        <dbReference type="EMBL" id="MBP1925315.1"/>
    </source>
</evidence>
<evidence type="ECO:0000256" key="1">
    <source>
        <dbReference type="ARBA" id="ARBA00022553"/>
    </source>
</evidence>
<dbReference type="InterPro" id="IPR011006">
    <property type="entry name" value="CheY-like_superfamily"/>
</dbReference>